<protein>
    <submittedName>
        <fullName evidence="2">Uncharacterized protein</fullName>
    </submittedName>
</protein>
<feature type="compositionally biased region" description="Basic residues" evidence="1">
    <location>
        <begin position="1"/>
        <end position="22"/>
    </location>
</feature>
<accession>A0A6A6J316</accession>
<feature type="region of interest" description="Disordered" evidence="1">
    <location>
        <begin position="1"/>
        <end position="38"/>
    </location>
</feature>
<name>A0A6A6J316_9PLEO</name>
<evidence type="ECO:0000256" key="1">
    <source>
        <dbReference type="SAM" id="MobiDB-lite"/>
    </source>
</evidence>
<organism evidence="2 3">
    <name type="scientific">Trematosphaeria pertusa</name>
    <dbReference type="NCBI Taxonomy" id="390896"/>
    <lineage>
        <taxon>Eukaryota</taxon>
        <taxon>Fungi</taxon>
        <taxon>Dikarya</taxon>
        <taxon>Ascomycota</taxon>
        <taxon>Pezizomycotina</taxon>
        <taxon>Dothideomycetes</taxon>
        <taxon>Pleosporomycetidae</taxon>
        <taxon>Pleosporales</taxon>
        <taxon>Massarineae</taxon>
        <taxon>Trematosphaeriaceae</taxon>
        <taxon>Trematosphaeria</taxon>
    </lineage>
</organism>
<gene>
    <name evidence="2" type="ORF">BU26DRAFT_9804</name>
</gene>
<sequence length="241" mass="27246">MFSIFSRRRKKAKKEKRNRSKGRYPGQGKEATKREKKSSLSISRTRWCPNRRRRDSAIWVRIGIHCRVGLCSYRIGIRISLTILTKSIKGILPGLPLAAFARLPPLAAPLLQFFDAVPLLVHLFPLREGRFDSQSCDTDCCSILEHVLRLALASFFRCHFTLGYQLAPLFRRYHGRVDAVGGVDRRDRGQPGSKKFLTSQLLALFLHVRRGFRVGAAVPLRCALRAQCACACACSRSYSAI</sequence>
<dbReference type="GeneID" id="54589900"/>
<dbReference type="Proteomes" id="UP000800094">
    <property type="component" value="Unassembled WGS sequence"/>
</dbReference>
<evidence type="ECO:0000313" key="3">
    <source>
        <dbReference type="Proteomes" id="UP000800094"/>
    </source>
</evidence>
<dbReference type="AlphaFoldDB" id="A0A6A6J316"/>
<keyword evidence="3" id="KW-1185">Reference proteome</keyword>
<reference evidence="2" key="1">
    <citation type="journal article" date="2020" name="Stud. Mycol.">
        <title>101 Dothideomycetes genomes: a test case for predicting lifestyles and emergence of pathogens.</title>
        <authorList>
            <person name="Haridas S."/>
            <person name="Albert R."/>
            <person name="Binder M."/>
            <person name="Bloem J."/>
            <person name="Labutti K."/>
            <person name="Salamov A."/>
            <person name="Andreopoulos B."/>
            <person name="Baker S."/>
            <person name="Barry K."/>
            <person name="Bills G."/>
            <person name="Bluhm B."/>
            <person name="Cannon C."/>
            <person name="Castanera R."/>
            <person name="Culley D."/>
            <person name="Daum C."/>
            <person name="Ezra D."/>
            <person name="Gonzalez J."/>
            <person name="Henrissat B."/>
            <person name="Kuo A."/>
            <person name="Liang C."/>
            <person name="Lipzen A."/>
            <person name="Lutzoni F."/>
            <person name="Magnuson J."/>
            <person name="Mondo S."/>
            <person name="Nolan M."/>
            <person name="Ohm R."/>
            <person name="Pangilinan J."/>
            <person name="Park H.-J."/>
            <person name="Ramirez L."/>
            <person name="Alfaro M."/>
            <person name="Sun H."/>
            <person name="Tritt A."/>
            <person name="Yoshinaga Y."/>
            <person name="Zwiers L.-H."/>
            <person name="Turgeon B."/>
            <person name="Goodwin S."/>
            <person name="Spatafora J."/>
            <person name="Crous P."/>
            <person name="Grigoriev I."/>
        </authorList>
    </citation>
    <scope>NUCLEOTIDE SEQUENCE</scope>
    <source>
        <strain evidence="2">CBS 122368</strain>
    </source>
</reference>
<dbReference type="RefSeq" id="XP_033690857.1">
    <property type="nucleotide sequence ID" value="XM_033836570.1"/>
</dbReference>
<dbReference type="EMBL" id="ML987189">
    <property type="protein sequence ID" value="KAF2255853.1"/>
    <property type="molecule type" value="Genomic_DNA"/>
</dbReference>
<proteinExistence type="predicted"/>
<evidence type="ECO:0000313" key="2">
    <source>
        <dbReference type="EMBL" id="KAF2255853.1"/>
    </source>
</evidence>